<evidence type="ECO:0000313" key="2">
    <source>
        <dbReference type="EMBL" id="MXU84855.1"/>
    </source>
</evidence>
<protein>
    <submittedName>
        <fullName evidence="2">Putative secreted protein</fullName>
    </submittedName>
</protein>
<feature type="region of interest" description="Disordered" evidence="1">
    <location>
        <begin position="52"/>
        <end position="83"/>
    </location>
</feature>
<dbReference type="AlphaFoldDB" id="A0A6B0U8G0"/>
<evidence type="ECO:0000256" key="1">
    <source>
        <dbReference type="SAM" id="MobiDB-lite"/>
    </source>
</evidence>
<dbReference type="EMBL" id="GIFC01002772">
    <property type="protein sequence ID" value="MXU84855.1"/>
    <property type="molecule type" value="Transcribed_RNA"/>
</dbReference>
<reference evidence="2" key="1">
    <citation type="submission" date="2019-12" db="EMBL/GenBank/DDBJ databases">
        <title>An insight into the sialome of adult female Ixodes ricinus ticks feeding for 6 days.</title>
        <authorList>
            <person name="Perner J."/>
            <person name="Ribeiro J.M.C."/>
        </authorList>
    </citation>
    <scope>NUCLEOTIDE SEQUENCE</scope>
    <source>
        <strain evidence="2">Semi-engorged</strain>
        <tissue evidence="2">Salivary glands</tissue>
    </source>
</reference>
<accession>A0A6B0U8G0</accession>
<organism evidence="2">
    <name type="scientific">Ixodes ricinus</name>
    <name type="common">Common tick</name>
    <name type="synonym">Acarus ricinus</name>
    <dbReference type="NCBI Taxonomy" id="34613"/>
    <lineage>
        <taxon>Eukaryota</taxon>
        <taxon>Metazoa</taxon>
        <taxon>Ecdysozoa</taxon>
        <taxon>Arthropoda</taxon>
        <taxon>Chelicerata</taxon>
        <taxon>Arachnida</taxon>
        <taxon>Acari</taxon>
        <taxon>Parasitiformes</taxon>
        <taxon>Ixodida</taxon>
        <taxon>Ixodoidea</taxon>
        <taxon>Ixodidae</taxon>
        <taxon>Ixodinae</taxon>
        <taxon>Ixodes</taxon>
    </lineage>
</organism>
<name>A0A6B0U8G0_IXORI</name>
<proteinExistence type="predicted"/>
<sequence length="83" mass="8767">MERVRSARACLALASAAVDDTRGRVGGGVGLSRPSFGVRHWVAREPATALSEEVEEEKVVRSRPLTSGSSSRELDADSLGRSG</sequence>